<dbReference type="RefSeq" id="WP_154808977.1">
    <property type="nucleotide sequence ID" value="NZ_VIAQ01000011.1"/>
</dbReference>
<accession>A0A7Z8P2Q9</accession>
<organism evidence="2 3">
    <name type="scientific">Methanolobus vulcani</name>
    <dbReference type="NCBI Taxonomy" id="38026"/>
    <lineage>
        <taxon>Archaea</taxon>
        <taxon>Methanobacteriati</taxon>
        <taxon>Methanobacteriota</taxon>
        <taxon>Stenosarchaea group</taxon>
        <taxon>Methanomicrobia</taxon>
        <taxon>Methanosarcinales</taxon>
        <taxon>Methanosarcinaceae</taxon>
        <taxon>Methanolobus</taxon>
    </lineage>
</organism>
<feature type="transmembrane region" description="Helical" evidence="1">
    <location>
        <begin position="147"/>
        <end position="165"/>
    </location>
</feature>
<proteinExistence type="predicted"/>
<feature type="transmembrane region" description="Helical" evidence="1">
    <location>
        <begin position="31"/>
        <end position="50"/>
    </location>
</feature>
<dbReference type="OrthoDB" id="125701at2157"/>
<evidence type="ECO:0000313" key="2">
    <source>
        <dbReference type="EMBL" id="TQD26634.1"/>
    </source>
</evidence>
<feature type="transmembrane region" description="Helical" evidence="1">
    <location>
        <begin position="6"/>
        <end position="24"/>
    </location>
</feature>
<keyword evidence="1" id="KW-0812">Transmembrane</keyword>
<protein>
    <submittedName>
        <fullName evidence="2">Uncharacterized protein</fullName>
    </submittedName>
</protein>
<reference evidence="2 3" key="1">
    <citation type="submission" date="2019-06" db="EMBL/GenBank/DDBJ databases">
        <title>Draft genome sequence of Methanolobus vulcani B1d.</title>
        <authorList>
            <person name="Creighbaum A.J."/>
            <person name="Ticak T."/>
            <person name="Hariraju D."/>
            <person name="Arivett B.A."/>
            <person name="Ferguson D.J.Jr."/>
        </authorList>
    </citation>
    <scope>NUCLEOTIDE SEQUENCE [LARGE SCALE GENOMIC DNA]</scope>
    <source>
        <strain evidence="2 3">B1d</strain>
    </source>
</reference>
<dbReference type="Proteomes" id="UP000319335">
    <property type="component" value="Unassembled WGS sequence"/>
</dbReference>
<keyword evidence="1" id="KW-1133">Transmembrane helix</keyword>
<gene>
    <name evidence="2" type="ORF">FKV42_04030</name>
</gene>
<dbReference type="EMBL" id="VIAQ01000011">
    <property type="protein sequence ID" value="TQD26634.1"/>
    <property type="molecule type" value="Genomic_DNA"/>
</dbReference>
<keyword evidence="1" id="KW-0472">Membrane</keyword>
<dbReference type="AlphaFoldDB" id="A0A7Z8P2Q9"/>
<feature type="transmembrane region" description="Helical" evidence="1">
    <location>
        <begin position="56"/>
        <end position="73"/>
    </location>
</feature>
<keyword evidence="3" id="KW-1185">Reference proteome</keyword>
<feature type="transmembrane region" description="Helical" evidence="1">
    <location>
        <begin position="120"/>
        <end position="141"/>
    </location>
</feature>
<comment type="caution">
    <text evidence="2">The sequence shown here is derived from an EMBL/GenBank/DDBJ whole genome shotgun (WGS) entry which is preliminary data.</text>
</comment>
<evidence type="ECO:0000313" key="3">
    <source>
        <dbReference type="Proteomes" id="UP000319335"/>
    </source>
</evidence>
<name>A0A7Z8P2Q9_9EURY</name>
<evidence type="ECO:0000256" key="1">
    <source>
        <dbReference type="SAM" id="Phobius"/>
    </source>
</evidence>
<sequence>MDITFFHFAALFFGLLTLYNLYSARRYGESYLPVVVGIMMLISLVLFIFLPWQYGYIAFLLTAMFSVAMYRKSCDIQKEKMKRFIGDSNDNDSLKLIDYFTGWKLLHRWNKKYGPKKASFINSAIMWIFGIVLAFLLSYIWPDTFENMRHSIFLIMTAVMIGFYWQNKRLLESLENGNPVKE</sequence>